<dbReference type="Proteomes" id="UP000198553">
    <property type="component" value="Unassembled WGS sequence"/>
</dbReference>
<keyword evidence="2" id="KW-0812">Transmembrane</keyword>
<reference evidence="4" key="1">
    <citation type="submission" date="2016-10" db="EMBL/GenBank/DDBJ databases">
        <authorList>
            <person name="Varghese N."/>
            <person name="Submissions S."/>
        </authorList>
    </citation>
    <scope>NUCLEOTIDE SEQUENCE [LARGE SCALE GENOMIC DNA]</scope>
    <source>
        <strain evidence="4">B48,IBRC-M 10115,DSM 25386,CECT 8001</strain>
    </source>
</reference>
<accession>A0A1H7X5E3</accession>
<dbReference type="InterPro" id="IPR055338">
    <property type="entry name" value="YqfX-like"/>
</dbReference>
<keyword evidence="2" id="KW-1133">Transmembrane helix</keyword>
<evidence type="ECO:0000256" key="2">
    <source>
        <dbReference type="SAM" id="Phobius"/>
    </source>
</evidence>
<dbReference type="EMBL" id="FOBW01000002">
    <property type="protein sequence ID" value="SEM29082.1"/>
    <property type="molecule type" value="Genomic_DNA"/>
</dbReference>
<evidence type="ECO:0000313" key="3">
    <source>
        <dbReference type="EMBL" id="SEM29082.1"/>
    </source>
</evidence>
<evidence type="ECO:0000256" key="1">
    <source>
        <dbReference type="SAM" id="MobiDB-lite"/>
    </source>
</evidence>
<protein>
    <recommendedName>
        <fullName evidence="5">DUF4190 domain-containing protein</fullName>
    </recommendedName>
</protein>
<dbReference type="AlphaFoldDB" id="A0A1H7X5E3"/>
<dbReference type="PANTHER" id="PTHR40040">
    <property type="entry name" value="SMALL HYDROPHOBIC PROTEIN-RELATED"/>
    <property type="match status" value="1"/>
</dbReference>
<evidence type="ECO:0000313" key="4">
    <source>
        <dbReference type="Proteomes" id="UP000198553"/>
    </source>
</evidence>
<sequence>MADENRNQDKPEYLNEPEQNMLDNDINKEGTGASATTPLGLALPRENNVDYNQVSGMNTASQADMSQETETSYREETAAEIAAPVSLGRDRDVETGDQETMKARAGIVGISALAISILSLFVLPVVLGITGVVLGFIARNRGGAKGLATWAIGIGAVSIIIGMFVLPFY</sequence>
<feature type="transmembrane region" description="Helical" evidence="2">
    <location>
        <begin position="150"/>
        <end position="168"/>
    </location>
</feature>
<keyword evidence="2" id="KW-0472">Membrane</keyword>
<proteinExistence type="predicted"/>
<evidence type="ECO:0008006" key="5">
    <source>
        <dbReference type="Google" id="ProtNLM"/>
    </source>
</evidence>
<keyword evidence="4" id="KW-1185">Reference proteome</keyword>
<gene>
    <name evidence="3" type="ORF">SAMN05192533_10259</name>
</gene>
<feature type="region of interest" description="Disordered" evidence="1">
    <location>
        <begin position="1"/>
        <end position="47"/>
    </location>
</feature>
<dbReference type="PANTHER" id="PTHR40040:SF1">
    <property type="entry name" value="MEMBRANE PROTEIN"/>
    <property type="match status" value="1"/>
</dbReference>
<name>A0A1H7X5E3_9BACI</name>
<dbReference type="STRING" id="930146.SAMN05192533_10259"/>
<feature type="compositionally biased region" description="Basic and acidic residues" evidence="1">
    <location>
        <begin position="1"/>
        <end position="13"/>
    </location>
</feature>
<feature type="transmembrane region" description="Helical" evidence="2">
    <location>
        <begin position="107"/>
        <end position="138"/>
    </location>
</feature>
<organism evidence="3 4">
    <name type="scientific">Mesobacillus persicus</name>
    <dbReference type="NCBI Taxonomy" id="930146"/>
    <lineage>
        <taxon>Bacteria</taxon>
        <taxon>Bacillati</taxon>
        <taxon>Bacillota</taxon>
        <taxon>Bacilli</taxon>
        <taxon>Bacillales</taxon>
        <taxon>Bacillaceae</taxon>
        <taxon>Mesobacillus</taxon>
    </lineage>
</organism>